<gene>
    <name evidence="2" type="ORF">AK830_g10671</name>
</gene>
<evidence type="ECO:0000313" key="2">
    <source>
        <dbReference type="EMBL" id="KPM35891.1"/>
    </source>
</evidence>
<dbReference type="Proteomes" id="UP000050424">
    <property type="component" value="Unassembled WGS sequence"/>
</dbReference>
<dbReference type="PANTHER" id="PTHR37540">
    <property type="entry name" value="TRANSCRIPTION FACTOR (ACR-2), PUTATIVE-RELATED-RELATED"/>
    <property type="match status" value="1"/>
</dbReference>
<dbReference type="STRING" id="78410.A0A0P7ASW2"/>
<feature type="compositionally biased region" description="Low complexity" evidence="1">
    <location>
        <begin position="60"/>
        <end position="74"/>
    </location>
</feature>
<evidence type="ECO:0000256" key="1">
    <source>
        <dbReference type="SAM" id="MobiDB-lite"/>
    </source>
</evidence>
<accession>A0A0P7ASW2</accession>
<feature type="compositionally biased region" description="Basic and acidic residues" evidence="1">
    <location>
        <begin position="41"/>
        <end position="58"/>
    </location>
</feature>
<organism evidence="2 3">
    <name type="scientific">Neonectria ditissima</name>
    <dbReference type="NCBI Taxonomy" id="78410"/>
    <lineage>
        <taxon>Eukaryota</taxon>
        <taxon>Fungi</taxon>
        <taxon>Dikarya</taxon>
        <taxon>Ascomycota</taxon>
        <taxon>Pezizomycotina</taxon>
        <taxon>Sordariomycetes</taxon>
        <taxon>Hypocreomycetidae</taxon>
        <taxon>Hypocreales</taxon>
        <taxon>Nectriaceae</taxon>
        <taxon>Neonectria</taxon>
    </lineage>
</organism>
<keyword evidence="3" id="KW-1185">Reference proteome</keyword>
<dbReference type="EMBL" id="LKCW01000227">
    <property type="protein sequence ID" value="KPM35891.1"/>
    <property type="molecule type" value="Genomic_DNA"/>
</dbReference>
<dbReference type="PANTHER" id="PTHR37540:SF5">
    <property type="entry name" value="TRANSCRIPTION FACTOR DOMAIN-CONTAINING PROTEIN"/>
    <property type="match status" value="1"/>
</dbReference>
<dbReference type="OrthoDB" id="5620at2759"/>
<evidence type="ECO:0000313" key="3">
    <source>
        <dbReference type="Proteomes" id="UP000050424"/>
    </source>
</evidence>
<reference evidence="2 3" key="1">
    <citation type="submission" date="2015-09" db="EMBL/GenBank/DDBJ databases">
        <title>Draft genome of a European isolate of the apple canker pathogen Neonectria ditissima.</title>
        <authorList>
            <person name="Gomez-Cortecero A."/>
            <person name="Harrison R.J."/>
            <person name="Armitage A.D."/>
        </authorList>
    </citation>
    <scope>NUCLEOTIDE SEQUENCE [LARGE SCALE GENOMIC DNA]</scope>
    <source>
        <strain evidence="2 3">R09/05</strain>
    </source>
</reference>
<name>A0A0P7ASW2_9HYPO</name>
<proteinExistence type="predicted"/>
<comment type="caution">
    <text evidence="2">The sequence shown here is derived from an EMBL/GenBank/DDBJ whole genome shotgun (WGS) entry which is preliminary data.</text>
</comment>
<feature type="region of interest" description="Disordered" evidence="1">
    <location>
        <begin position="32"/>
        <end position="74"/>
    </location>
</feature>
<sequence length="216" mass="24022">MDPPRKDAFQFVQLSHPQDAASWKRQVRSHAAKNARARQRRVVEYQEGKVKDGTDPRAKGLPGQLGQPQQPAAGSIRTALGAARTDPFDTFVRKVTKFESFLLDHFVRQVVVHVVTCYPLRSLSDEAEFRTGMATHWIQMAATDTGMLATLFLASCQNLSTFQHKEFYSSIALQYKGQCITALKTALEKEGDMISDVTITQTLALASEAVRGPVLR</sequence>
<protein>
    <submittedName>
        <fullName evidence="2">Uncharacterized protein</fullName>
    </submittedName>
</protein>
<dbReference type="AlphaFoldDB" id="A0A0P7ASW2"/>